<gene>
    <name evidence="6" type="ORF">AN218_05010</name>
</gene>
<proteinExistence type="predicted"/>
<dbReference type="InterPro" id="IPR036271">
    <property type="entry name" value="Tet_transcr_reg_TetR-rel_C_sf"/>
</dbReference>
<protein>
    <submittedName>
        <fullName evidence="6">TetR family transcriptional regulator</fullName>
    </submittedName>
</protein>
<dbReference type="PANTHER" id="PTHR30055:SF146">
    <property type="entry name" value="HTH-TYPE TRANSCRIPTIONAL DUAL REGULATOR CECR"/>
    <property type="match status" value="1"/>
</dbReference>
<dbReference type="Pfam" id="PF00440">
    <property type="entry name" value="TetR_N"/>
    <property type="match status" value="1"/>
</dbReference>
<evidence type="ECO:0000313" key="6">
    <source>
        <dbReference type="EMBL" id="OEV13123.1"/>
    </source>
</evidence>
<dbReference type="SUPFAM" id="SSF46689">
    <property type="entry name" value="Homeodomain-like"/>
    <property type="match status" value="1"/>
</dbReference>
<keyword evidence="3" id="KW-0804">Transcription</keyword>
<dbReference type="InterPro" id="IPR050109">
    <property type="entry name" value="HTH-type_TetR-like_transc_reg"/>
</dbReference>
<keyword evidence="7" id="KW-1185">Reference proteome</keyword>
<accession>A0A1E7LAX1</accession>
<dbReference type="GO" id="GO:0000976">
    <property type="term" value="F:transcription cis-regulatory region binding"/>
    <property type="evidence" value="ECO:0007669"/>
    <property type="project" value="TreeGrafter"/>
</dbReference>
<evidence type="ECO:0000259" key="5">
    <source>
        <dbReference type="PROSITE" id="PS50977"/>
    </source>
</evidence>
<dbReference type="PROSITE" id="PS50977">
    <property type="entry name" value="HTH_TETR_2"/>
    <property type="match status" value="1"/>
</dbReference>
<dbReference type="PRINTS" id="PR00455">
    <property type="entry name" value="HTHTETR"/>
</dbReference>
<dbReference type="PANTHER" id="PTHR30055">
    <property type="entry name" value="HTH-TYPE TRANSCRIPTIONAL REGULATOR RUTR"/>
    <property type="match status" value="1"/>
</dbReference>
<dbReference type="GO" id="GO:0045892">
    <property type="term" value="P:negative regulation of DNA-templated transcription"/>
    <property type="evidence" value="ECO:0007669"/>
    <property type="project" value="UniProtKB-ARBA"/>
</dbReference>
<dbReference type="SUPFAM" id="SSF48498">
    <property type="entry name" value="Tetracyclin repressor-like, C-terminal domain"/>
    <property type="match status" value="1"/>
</dbReference>
<dbReference type="FunFam" id="1.10.10.60:FF:000141">
    <property type="entry name" value="TetR family transcriptional regulator"/>
    <property type="match status" value="1"/>
</dbReference>
<dbReference type="InterPro" id="IPR009057">
    <property type="entry name" value="Homeodomain-like_sf"/>
</dbReference>
<evidence type="ECO:0000256" key="2">
    <source>
        <dbReference type="ARBA" id="ARBA00023125"/>
    </source>
</evidence>
<feature type="domain" description="HTH tetR-type" evidence="5">
    <location>
        <begin position="19"/>
        <end position="79"/>
    </location>
</feature>
<dbReference type="Gene3D" id="1.10.10.60">
    <property type="entry name" value="Homeodomain-like"/>
    <property type="match status" value="1"/>
</dbReference>
<keyword evidence="1" id="KW-0805">Transcription regulation</keyword>
<dbReference type="InterPro" id="IPR001647">
    <property type="entry name" value="HTH_TetR"/>
</dbReference>
<evidence type="ECO:0000256" key="1">
    <source>
        <dbReference type="ARBA" id="ARBA00023015"/>
    </source>
</evidence>
<keyword evidence="2 4" id="KW-0238">DNA-binding</keyword>
<name>A0A1E7LAX1_9ACTN</name>
<dbReference type="Gene3D" id="1.10.357.10">
    <property type="entry name" value="Tetracycline Repressor, domain 2"/>
    <property type="match status" value="1"/>
</dbReference>
<dbReference type="Pfam" id="PF14246">
    <property type="entry name" value="TetR_C_7"/>
    <property type="match status" value="1"/>
</dbReference>
<evidence type="ECO:0000256" key="4">
    <source>
        <dbReference type="PROSITE-ProRule" id="PRU00335"/>
    </source>
</evidence>
<reference evidence="6 7" key="1">
    <citation type="journal article" date="2016" name="Front. Microbiol.">
        <title>Comparative Genomics Analysis of Streptomyces Species Reveals Their Adaptation to the Marine Environment and Their Diversity at the Genomic Level.</title>
        <authorList>
            <person name="Tian X."/>
            <person name="Zhang Z."/>
            <person name="Yang T."/>
            <person name="Chen M."/>
            <person name="Li J."/>
            <person name="Chen F."/>
            <person name="Yang J."/>
            <person name="Li W."/>
            <person name="Zhang B."/>
            <person name="Zhang Z."/>
            <person name="Wu J."/>
            <person name="Zhang C."/>
            <person name="Long L."/>
            <person name="Xiao J."/>
        </authorList>
    </citation>
    <scope>NUCLEOTIDE SEQUENCE [LARGE SCALE GENOMIC DNA]</scope>
    <source>
        <strain evidence="6 7">SCSIO 10429</strain>
    </source>
</reference>
<feature type="DNA-binding region" description="H-T-H motif" evidence="4">
    <location>
        <begin position="42"/>
        <end position="61"/>
    </location>
</feature>
<organism evidence="6 7">
    <name type="scientific">Streptomyces nanshensis</name>
    <dbReference type="NCBI Taxonomy" id="518642"/>
    <lineage>
        <taxon>Bacteria</taxon>
        <taxon>Bacillati</taxon>
        <taxon>Actinomycetota</taxon>
        <taxon>Actinomycetes</taxon>
        <taxon>Kitasatosporales</taxon>
        <taxon>Streptomycetaceae</taxon>
        <taxon>Streptomyces</taxon>
    </lineage>
</organism>
<evidence type="ECO:0000313" key="7">
    <source>
        <dbReference type="Proteomes" id="UP000176005"/>
    </source>
</evidence>
<dbReference type="GO" id="GO:0003700">
    <property type="term" value="F:DNA-binding transcription factor activity"/>
    <property type="evidence" value="ECO:0007669"/>
    <property type="project" value="TreeGrafter"/>
</dbReference>
<dbReference type="RefSeq" id="WP_070015397.1">
    <property type="nucleotide sequence ID" value="NZ_LJGW01000097.1"/>
</dbReference>
<dbReference type="EMBL" id="LJGW01000097">
    <property type="protein sequence ID" value="OEV13123.1"/>
    <property type="molecule type" value="Genomic_DNA"/>
</dbReference>
<dbReference type="Proteomes" id="UP000176005">
    <property type="component" value="Unassembled WGS sequence"/>
</dbReference>
<dbReference type="PATRIC" id="fig|518642.10.peg.7066"/>
<comment type="caution">
    <text evidence="6">The sequence shown here is derived from an EMBL/GenBank/DDBJ whole genome shotgun (WGS) entry which is preliminary data.</text>
</comment>
<dbReference type="InterPro" id="IPR039536">
    <property type="entry name" value="TetR_C_Proteobacteria"/>
</dbReference>
<sequence>MTEGSTTKAGKRGGVRGRIDKRQAILEAAFRIFARDGYGQSCVREIAAEANVAKPTVYNHLGDKETLFHEAMEAAVVRTVGRSLAALDRLREPEGEMRSALEETGHRLLKSHCSSESQALRGLLHAEGPRFPGLLKEAQRQGPQRVQDVLADRLARLALSGRLTITDPDQSSEQFLALLTAPLELRSRLGTRRVPDAELRAVARAATDTFLRAYGVGGAGERDGA</sequence>
<evidence type="ECO:0000256" key="3">
    <source>
        <dbReference type="ARBA" id="ARBA00023163"/>
    </source>
</evidence>
<dbReference type="AlphaFoldDB" id="A0A1E7LAX1"/>